<proteinExistence type="predicted"/>
<comment type="caution">
    <text evidence="1">The sequence shown here is derived from an EMBL/GenBank/DDBJ whole genome shotgun (WGS) entry which is preliminary data.</text>
</comment>
<evidence type="ECO:0008006" key="3">
    <source>
        <dbReference type="Google" id="ProtNLM"/>
    </source>
</evidence>
<dbReference type="RefSeq" id="WP_123095937.1">
    <property type="nucleotide sequence ID" value="NZ_RIZG01000006.1"/>
</dbReference>
<dbReference type="OrthoDB" id="5355033at2"/>
<dbReference type="Proteomes" id="UP000280507">
    <property type="component" value="Unassembled WGS sequence"/>
</dbReference>
<evidence type="ECO:0000313" key="1">
    <source>
        <dbReference type="EMBL" id="RNF49954.1"/>
    </source>
</evidence>
<dbReference type="AlphaFoldDB" id="A0A3M8Q494"/>
<reference evidence="1 2" key="1">
    <citation type="journal article" date="2012" name="Int. J. Syst. Evol. Microbiol.">
        <title>Marinomonas hwangdonensis sp. nov., isolated from seawater.</title>
        <authorList>
            <person name="Jung Y.T."/>
            <person name="Oh T.K."/>
            <person name="Yoon J.H."/>
        </authorList>
    </citation>
    <scope>NUCLEOTIDE SEQUENCE [LARGE SCALE GENOMIC DNA]</scope>
    <source>
        <strain evidence="1 2">HDW-15</strain>
    </source>
</reference>
<organism evidence="1 2">
    <name type="scientific">Marinomonas hwangdonensis</name>
    <dbReference type="NCBI Taxonomy" id="1053647"/>
    <lineage>
        <taxon>Bacteria</taxon>
        <taxon>Pseudomonadati</taxon>
        <taxon>Pseudomonadota</taxon>
        <taxon>Gammaproteobacteria</taxon>
        <taxon>Oceanospirillales</taxon>
        <taxon>Oceanospirillaceae</taxon>
        <taxon>Marinomonas</taxon>
    </lineage>
</organism>
<evidence type="ECO:0000313" key="2">
    <source>
        <dbReference type="Proteomes" id="UP000280507"/>
    </source>
</evidence>
<accession>A0A3M8Q494</accession>
<keyword evidence="2" id="KW-1185">Reference proteome</keyword>
<sequence>MLPIDIRLASQADLAEIQICAKKAYEKYVVRIGREPAPMHADFAKLIDDGFISVLFQKSL</sequence>
<dbReference type="EMBL" id="RIZG01000006">
    <property type="protein sequence ID" value="RNF49954.1"/>
    <property type="molecule type" value="Genomic_DNA"/>
</dbReference>
<gene>
    <name evidence="1" type="ORF">EBI00_10755</name>
</gene>
<protein>
    <recommendedName>
        <fullName evidence="3">GNAT family N-acetyltransferase</fullName>
    </recommendedName>
</protein>
<name>A0A3M8Q494_9GAMM</name>